<feature type="transmembrane region" description="Helical" evidence="2">
    <location>
        <begin position="276"/>
        <end position="295"/>
    </location>
</feature>
<feature type="transmembrane region" description="Helical" evidence="2">
    <location>
        <begin position="20"/>
        <end position="43"/>
    </location>
</feature>
<feature type="transmembrane region" description="Helical" evidence="2">
    <location>
        <begin position="301"/>
        <end position="320"/>
    </location>
</feature>
<feature type="transmembrane region" description="Helical" evidence="2">
    <location>
        <begin position="74"/>
        <end position="98"/>
    </location>
</feature>
<feature type="transmembrane region" description="Helical" evidence="2">
    <location>
        <begin position="169"/>
        <end position="189"/>
    </location>
</feature>
<evidence type="ECO:0000313" key="3">
    <source>
        <dbReference type="EMBL" id="GMH76191.1"/>
    </source>
</evidence>
<sequence length="363" mass="39406">MSSPAPSPLVVPSPPLLPYYSLLLLSVVMCSSAGPVFALLSTVPPFLKAGYRLTFQSLFQLIPWMFSNPAPPSVYPACVPYLLLAGFMLGTHFCTWVYSIDHTTLSHSLLFVSMHPIILNFYYHLRSKLWGERRPSSLETIGSIVGVAGAAVMMADVGSDESGAQSPTLWGDFVAFLGAVAMSIYLLVGERFRGEKGGWDLWTYIEPVTVIATLTCWVYSFLLEEQSVKMFCLDEDCVFGCFKGDRLWYSIYLGVAAGIGGHAGLNFLLKFLSTQIIGTALLAEPVVGSIIGYALDVQGVPGLWTWIGGGVLMVGLWLTIKGGDRSESPGEGEGCRSKGEEKGTWVERKQFVGGDGNAVNERL</sequence>
<proteinExistence type="predicted"/>
<dbReference type="PANTHER" id="PTHR22911:SF76">
    <property type="entry name" value="EAMA DOMAIN-CONTAINING PROTEIN"/>
    <property type="match status" value="1"/>
</dbReference>
<dbReference type="PANTHER" id="PTHR22911">
    <property type="entry name" value="ACYL-MALONYL CONDENSING ENZYME-RELATED"/>
    <property type="match status" value="1"/>
</dbReference>
<dbReference type="InterPro" id="IPR037185">
    <property type="entry name" value="EmrE-like"/>
</dbReference>
<feature type="transmembrane region" description="Helical" evidence="2">
    <location>
        <begin position="137"/>
        <end position="157"/>
    </location>
</feature>
<dbReference type="GO" id="GO:0016020">
    <property type="term" value="C:membrane"/>
    <property type="evidence" value="ECO:0007669"/>
    <property type="project" value="TreeGrafter"/>
</dbReference>
<keyword evidence="2" id="KW-0812">Transmembrane</keyword>
<dbReference type="AlphaFoldDB" id="A0A9W7ANG0"/>
<dbReference type="Proteomes" id="UP001165085">
    <property type="component" value="Unassembled WGS sequence"/>
</dbReference>
<reference evidence="4" key="1">
    <citation type="journal article" date="2023" name="Commun. Biol.">
        <title>Genome analysis of Parmales, the sister group of diatoms, reveals the evolutionary specialization of diatoms from phago-mixotrophs to photoautotrophs.</title>
        <authorList>
            <person name="Ban H."/>
            <person name="Sato S."/>
            <person name="Yoshikawa S."/>
            <person name="Yamada K."/>
            <person name="Nakamura Y."/>
            <person name="Ichinomiya M."/>
            <person name="Sato N."/>
            <person name="Blanc-Mathieu R."/>
            <person name="Endo H."/>
            <person name="Kuwata A."/>
            <person name="Ogata H."/>
        </authorList>
    </citation>
    <scope>NUCLEOTIDE SEQUENCE [LARGE SCALE GENOMIC DNA]</scope>
    <source>
        <strain evidence="4">NIES 3701</strain>
    </source>
</reference>
<accession>A0A9W7ANG0</accession>
<protein>
    <recommendedName>
        <fullName evidence="5">EamA domain-containing protein</fullName>
    </recommendedName>
</protein>
<dbReference type="EMBL" id="BRXY01000195">
    <property type="protein sequence ID" value="GMH76191.1"/>
    <property type="molecule type" value="Genomic_DNA"/>
</dbReference>
<keyword evidence="2" id="KW-0472">Membrane</keyword>
<dbReference type="SUPFAM" id="SSF103481">
    <property type="entry name" value="Multidrug resistance efflux transporter EmrE"/>
    <property type="match status" value="1"/>
</dbReference>
<evidence type="ECO:0008006" key="5">
    <source>
        <dbReference type="Google" id="ProtNLM"/>
    </source>
</evidence>
<name>A0A9W7ANG0_9STRA</name>
<gene>
    <name evidence="3" type="ORF">TrST_g9480</name>
</gene>
<comment type="caution">
    <text evidence="3">The sequence shown here is derived from an EMBL/GenBank/DDBJ whole genome shotgun (WGS) entry which is preliminary data.</text>
</comment>
<keyword evidence="2" id="KW-1133">Transmembrane helix</keyword>
<organism evidence="3 4">
    <name type="scientific">Triparma strigata</name>
    <dbReference type="NCBI Taxonomy" id="1606541"/>
    <lineage>
        <taxon>Eukaryota</taxon>
        <taxon>Sar</taxon>
        <taxon>Stramenopiles</taxon>
        <taxon>Ochrophyta</taxon>
        <taxon>Bolidophyceae</taxon>
        <taxon>Parmales</taxon>
        <taxon>Triparmaceae</taxon>
        <taxon>Triparma</taxon>
    </lineage>
</organism>
<keyword evidence="4" id="KW-1185">Reference proteome</keyword>
<evidence type="ECO:0000256" key="1">
    <source>
        <dbReference type="SAM" id="MobiDB-lite"/>
    </source>
</evidence>
<feature type="transmembrane region" description="Helical" evidence="2">
    <location>
        <begin position="104"/>
        <end position="125"/>
    </location>
</feature>
<feature type="transmembrane region" description="Helical" evidence="2">
    <location>
        <begin position="201"/>
        <end position="222"/>
    </location>
</feature>
<feature type="region of interest" description="Disordered" evidence="1">
    <location>
        <begin position="324"/>
        <end position="344"/>
    </location>
</feature>
<evidence type="ECO:0000256" key="2">
    <source>
        <dbReference type="SAM" id="Phobius"/>
    </source>
</evidence>
<dbReference type="OrthoDB" id="74158at2759"/>
<evidence type="ECO:0000313" key="4">
    <source>
        <dbReference type="Proteomes" id="UP001165085"/>
    </source>
</evidence>
<feature type="transmembrane region" description="Helical" evidence="2">
    <location>
        <begin position="249"/>
        <end position="269"/>
    </location>
</feature>